<dbReference type="Proteomes" id="UP000469734">
    <property type="component" value="Unassembled WGS sequence"/>
</dbReference>
<dbReference type="EMBL" id="WWCR01000056">
    <property type="protein sequence ID" value="MYM75971.1"/>
    <property type="molecule type" value="Genomic_DNA"/>
</dbReference>
<dbReference type="InterPro" id="IPR013424">
    <property type="entry name" value="Ice-binding_C"/>
</dbReference>
<evidence type="ECO:0000313" key="3">
    <source>
        <dbReference type="EMBL" id="MYM75971.1"/>
    </source>
</evidence>
<gene>
    <name evidence="3" type="ORF">GTP56_27780</name>
</gene>
<dbReference type="InterPro" id="IPR011050">
    <property type="entry name" value="Pectin_lyase_fold/virulence"/>
</dbReference>
<feature type="signal peptide" evidence="1">
    <location>
        <begin position="1"/>
        <end position="27"/>
    </location>
</feature>
<evidence type="ECO:0000313" key="4">
    <source>
        <dbReference type="Proteomes" id="UP000469734"/>
    </source>
</evidence>
<dbReference type="Pfam" id="PF07589">
    <property type="entry name" value="PEP-CTERM"/>
    <property type="match status" value="1"/>
</dbReference>
<comment type="caution">
    <text evidence="3">The sequence shown here is derived from an EMBL/GenBank/DDBJ whole genome shotgun (WGS) entry which is preliminary data.</text>
</comment>
<feature type="chain" id="PRO_5030786114" evidence="1">
    <location>
        <begin position="28"/>
        <end position="667"/>
    </location>
</feature>
<protein>
    <submittedName>
        <fullName evidence="3">PEP-CTERM sorting domain-containing protein</fullName>
    </submittedName>
</protein>
<proteinExistence type="predicted"/>
<keyword evidence="1" id="KW-0732">Signal</keyword>
<dbReference type="SUPFAM" id="SSF51126">
    <property type="entry name" value="Pectin lyase-like"/>
    <property type="match status" value="1"/>
</dbReference>
<reference evidence="3 4" key="1">
    <citation type="submission" date="2019-12" db="EMBL/GenBank/DDBJ databases">
        <title>Novel species isolated from a subtropical stream in China.</title>
        <authorList>
            <person name="Lu H."/>
        </authorList>
    </citation>
    <scope>NUCLEOTIDE SEQUENCE [LARGE SCALE GENOMIC DNA]</scope>
    <source>
        <strain evidence="3 4">FT134W</strain>
    </source>
</reference>
<sequence>MSIALPKSASAIQFLLLAALPMGMATAADFTINGASKTLQTLSTGEKGTISAGSSLTNGDEKVAITISGDNATLNNFGTILQTGTGRAIRDNTGVKNLTINNATGAVMQTADADVIQMNKAKAGVTLNNSGSMISLNASAGGAQAVDFGSMTSGANVINNLAGGLLKATDADAVRTGVNGVVNNSGKIQSNITKADGKGSDGIDAQNASGLQVFNLSGGVIEGGRHGITGAQVDTATLFALNVSNSAGATIRGLNGSGINVDGFNSKQLATIVNYGTITGQGITGDGDGIDVDGLVDISNSGTIRSINAFSAVADGVAFSEGISVGGGRISNSGLIEGLVSAGNTNAVGRGITLAGNDLAAGGREGLYADATITNLSGGVIRGQSDSGIVVVGAASGHTVTIYNNSGASIFGGGALNAAILGNADNTVIVSGGIINGASSGKAIALGSGKNSVTITGGAVSGSIDGGSGSQNTLTITAGAGNSFAYAGALSNFSKVEIQSGNVTFSGVSSYSGTTELSGGMLTLDGAQRLSASSALVLNGGTLRLTNAGTQGQAFASLSLSGDSSVLLGGSSLTFGGLGAIVSGKTLTFTEAASGVYAFRLLGDYSADTSFLALLGATHINGGGATYAYDGTYTTVLAAVPEPGTYAMLVAGLGLMGVMARRRRTKV</sequence>
<feature type="domain" description="Ice-binding protein C-terminal" evidence="2">
    <location>
        <begin position="639"/>
        <end position="663"/>
    </location>
</feature>
<evidence type="ECO:0000259" key="2">
    <source>
        <dbReference type="Pfam" id="PF07589"/>
    </source>
</evidence>
<dbReference type="NCBIfam" id="TIGR02595">
    <property type="entry name" value="PEP_CTERM"/>
    <property type="match status" value="1"/>
</dbReference>
<organism evidence="3 4">
    <name type="scientific">Duganella margarita</name>
    <dbReference type="NCBI Taxonomy" id="2692170"/>
    <lineage>
        <taxon>Bacteria</taxon>
        <taxon>Pseudomonadati</taxon>
        <taxon>Pseudomonadota</taxon>
        <taxon>Betaproteobacteria</taxon>
        <taxon>Burkholderiales</taxon>
        <taxon>Oxalobacteraceae</taxon>
        <taxon>Telluria group</taxon>
        <taxon>Duganella</taxon>
    </lineage>
</organism>
<accession>A0A7X4H606</accession>
<name>A0A7X4H606_9BURK</name>
<evidence type="ECO:0000256" key="1">
    <source>
        <dbReference type="SAM" id="SignalP"/>
    </source>
</evidence>
<dbReference type="AlphaFoldDB" id="A0A7X4H606"/>